<accession>A0A914LG90</accession>
<keyword evidence="2" id="KW-0472">Membrane</keyword>
<dbReference type="GO" id="GO:0006508">
    <property type="term" value="P:proteolysis"/>
    <property type="evidence" value="ECO:0007669"/>
    <property type="project" value="InterPro"/>
</dbReference>
<dbReference type="InterPro" id="IPR027065">
    <property type="entry name" value="Lon_Prtase"/>
</dbReference>
<evidence type="ECO:0000256" key="1">
    <source>
        <dbReference type="SAM" id="MobiDB-lite"/>
    </source>
</evidence>
<dbReference type="Proteomes" id="UP000887563">
    <property type="component" value="Unplaced"/>
</dbReference>
<dbReference type="Pfam" id="PF05362">
    <property type="entry name" value="Lon_C"/>
    <property type="match status" value="1"/>
</dbReference>
<keyword evidence="2" id="KW-1133">Transmembrane helix</keyword>
<dbReference type="GO" id="GO:0005524">
    <property type="term" value="F:ATP binding"/>
    <property type="evidence" value="ECO:0007669"/>
    <property type="project" value="InterPro"/>
</dbReference>
<dbReference type="Gene3D" id="3.30.230.10">
    <property type="match status" value="1"/>
</dbReference>
<reference evidence="5" key="1">
    <citation type="submission" date="2022-11" db="UniProtKB">
        <authorList>
            <consortium name="WormBaseParasite"/>
        </authorList>
    </citation>
    <scope>IDENTIFICATION</scope>
</reference>
<evidence type="ECO:0000259" key="3">
    <source>
        <dbReference type="Pfam" id="PF05362"/>
    </source>
</evidence>
<dbReference type="SUPFAM" id="SSF54211">
    <property type="entry name" value="Ribosomal protein S5 domain 2-like"/>
    <property type="match status" value="1"/>
</dbReference>
<feature type="domain" description="Lon proteolytic" evidence="3">
    <location>
        <begin position="334"/>
        <end position="421"/>
    </location>
</feature>
<dbReference type="GO" id="GO:0004176">
    <property type="term" value="F:ATP-dependent peptidase activity"/>
    <property type="evidence" value="ECO:0007669"/>
    <property type="project" value="InterPro"/>
</dbReference>
<evidence type="ECO:0000313" key="5">
    <source>
        <dbReference type="WBParaSite" id="Minc3s00499g13350"/>
    </source>
</evidence>
<dbReference type="PRINTS" id="PR00830">
    <property type="entry name" value="ENDOLAPTASE"/>
</dbReference>
<feature type="transmembrane region" description="Helical" evidence="2">
    <location>
        <begin position="150"/>
        <end position="172"/>
    </location>
</feature>
<dbReference type="InterPro" id="IPR008269">
    <property type="entry name" value="Lon_proteolytic"/>
</dbReference>
<dbReference type="GO" id="GO:0004252">
    <property type="term" value="F:serine-type endopeptidase activity"/>
    <property type="evidence" value="ECO:0007669"/>
    <property type="project" value="InterPro"/>
</dbReference>
<name>A0A914LG90_MELIC</name>
<dbReference type="GO" id="GO:0030163">
    <property type="term" value="P:protein catabolic process"/>
    <property type="evidence" value="ECO:0007669"/>
    <property type="project" value="InterPro"/>
</dbReference>
<dbReference type="InterPro" id="IPR020568">
    <property type="entry name" value="Ribosomal_Su5_D2-typ_SF"/>
</dbReference>
<dbReference type="AlphaFoldDB" id="A0A914LG90"/>
<evidence type="ECO:0000256" key="2">
    <source>
        <dbReference type="SAM" id="Phobius"/>
    </source>
</evidence>
<evidence type="ECO:0000313" key="4">
    <source>
        <dbReference type="Proteomes" id="UP000887563"/>
    </source>
</evidence>
<proteinExistence type="predicted"/>
<feature type="region of interest" description="Disordered" evidence="1">
    <location>
        <begin position="434"/>
        <end position="465"/>
    </location>
</feature>
<keyword evidence="2" id="KW-0812">Transmembrane</keyword>
<organism evidence="4 5">
    <name type="scientific">Meloidogyne incognita</name>
    <name type="common">Southern root-knot nematode worm</name>
    <name type="synonym">Oxyuris incognita</name>
    <dbReference type="NCBI Taxonomy" id="6306"/>
    <lineage>
        <taxon>Eukaryota</taxon>
        <taxon>Metazoa</taxon>
        <taxon>Ecdysozoa</taxon>
        <taxon>Nematoda</taxon>
        <taxon>Chromadorea</taxon>
        <taxon>Rhabditida</taxon>
        <taxon>Tylenchina</taxon>
        <taxon>Tylenchomorpha</taxon>
        <taxon>Tylenchoidea</taxon>
        <taxon>Meloidogynidae</taxon>
        <taxon>Meloidogyninae</taxon>
        <taxon>Meloidogyne</taxon>
        <taxon>Meloidogyne incognita group</taxon>
    </lineage>
</organism>
<protein>
    <submittedName>
        <fullName evidence="5">Lon proteolytic domain-containing protein</fullName>
    </submittedName>
</protein>
<dbReference type="InterPro" id="IPR014721">
    <property type="entry name" value="Ribsml_uS5_D2-typ_fold_subgr"/>
</dbReference>
<sequence length="465" mass="51127">MDIYVAASVTENSTLDNKKENESTKGLDTGNEVVDVINTQSEVNVTSQIPSGENTPATLGLSSASTFGVSTTPKTTPFLLTPTLLSPIDGSEADLKELVMAVESALKQKKSKPFPKQSAGSITLIFFLLIFFSCFTEVQGFDFNTFDVGFIAATIFYCGLAIAAAGGVYYLYKKGWFTIERTRVRNQEDLERGELAVREELQQINYLSRSNSFETLSLYEEFQPNTFFLTNGAFIRTSYFSNEGVRELPNGVMPILAAGTDGEHCFGVLHCVAVEVSSDPIPPEFVAFRAPDDLRNSCFIALRYCERLCHMRGIPFNVDLKVNFFFEFDNPEDHRKGPSAGIPLVICIMSKILNRRPAKGLCATGEIRVTGLMVGVRGLKHKVKAALSGGLSLIFLPIEMKNQYEELPEDDKKAMPAIFSTFFHDKFDEVFPQPLPLPASLPDSLPAPSPDPLPAPLPDPLPATT</sequence>
<feature type="transmembrane region" description="Helical" evidence="2">
    <location>
        <begin position="119"/>
        <end position="138"/>
    </location>
</feature>
<dbReference type="PANTHER" id="PTHR10046">
    <property type="entry name" value="ATP DEPENDENT LON PROTEASE FAMILY MEMBER"/>
    <property type="match status" value="1"/>
</dbReference>
<dbReference type="WBParaSite" id="Minc3s00499g13350">
    <property type="protein sequence ID" value="Minc3s00499g13350"/>
    <property type="gene ID" value="Minc3s00499g13350"/>
</dbReference>
<keyword evidence="4" id="KW-1185">Reference proteome</keyword>